<organism evidence="2">
    <name type="scientific">Kitasatospora camelliae</name>
    <dbReference type="NCBI Taxonomy" id="3156397"/>
    <lineage>
        <taxon>Bacteria</taxon>
        <taxon>Bacillati</taxon>
        <taxon>Actinomycetota</taxon>
        <taxon>Actinomycetes</taxon>
        <taxon>Kitasatosporales</taxon>
        <taxon>Streptomycetaceae</taxon>
        <taxon>Kitasatospora</taxon>
    </lineage>
</organism>
<evidence type="ECO:0000313" key="2">
    <source>
        <dbReference type="EMBL" id="XCM83354.1"/>
    </source>
</evidence>
<dbReference type="InterPro" id="IPR039708">
    <property type="entry name" value="MT1774/Rv1733c-like"/>
</dbReference>
<feature type="transmembrane region" description="Helical" evidence="1">
    <location>
        <begin position="155"/>
        <end position="176"/>
    </location>
</feature>
<protein>
    <submittedName>
        <fullName evidence="2">Uncharacterized protein</fullName>
    </submittedName>
</protein>
<dbReference type="PANTHER" id="PTHR42305">
    <property type="entry name" value="MEMBRANE PROTEIN RV1733C-RELATED"/>
    <property type="match status" value="1"/>
</dbReference>
<accession>A0AAU8K7Y7</accession>
<dbReference type="EMBL" id="CP159872">
    <property type="protein sequence ID" value="XCM83354.1"/>
    <property type="molecule type" value="Genomic_DNA"/>
</dbReference>
<sequence>MTRTPHTRLIRPWHRSLHRALGAERNELARPEDRARSRAGLLASVATALALALGATAAWTDFDSAEQRVATAASRLHHLDAVLLTSTSTTTDRTDTATPRYQATATWTYPAGQQQTGTVSVPRQARAGSTVGVWVADTGRLTTAPASTADLVSDAVIVGLLTVGLLFVLIAGGLGLRLRSLDHRADTAWQRAWAELEPVWTGRASRRPGTDGPRRG</sequence>
<reference evidence="2" key="1">
    <citation type="submission" date="2024-06" db="EMBL/GenBank/DDBJ databases">
        <title>The genome sequences of Kitasatospora sp. strain HUAS MG31.</title>
        <authorList>
            <person name="Mo P."/>
        </authorList>
    </citation>
    <scope>NUCLEOTIDE SEQUENCE</scope>
    <source>
        <strain evidence="2">HUAS MG31</strain>
    </source>
</reference>
<name>A0AAU8K7Y7_9ACTN</name>
<dbReference type="AlphaFoldDB" id="A0AAU8K7Y7"/>
<dbReference type="PANTHER" id="PTHR42305:SF1">
    <property type="entry name" value="MEMBRANE PROTEIN RV1733C-RELATED"/>
    <property type="match status" value="1"/>
</dbReference>
<keyword evidence="1" id="KW-0812">Transmembrane</keyword>
<dbReference type="KEGG" id="kcm:ABWK59_32730"/>
<evidence type="ECO:0000256" key="1">
    <source>
        <dbReference type="SAM" id="Phobius"/>
    </source>
</evidence>
<dbReference type="RefSeq" id="WP_354644290.1">
    <property type="nucleotide sequence ID" value="NZ_CP159872.1"/>
</dbReference>
<proteinExistence type="predicted"/>
<feature type="transmembrane region" description="Helical" evidence="1">
    <location>
        <begin position="39"/>
        <end position="59"/>
    </location>
</feature>
<keyword evidence="1" id="KW-1133">Transmembrane helix</keyword>
<gene>
    <name evidence="2" type="ORF">ABWK59_32730</name>
</gene>
<keyword evidence="1" id="KW-0472">Membrane</keyword>